<sequence length="190" mass="20387">MDVKEASEALSEASEKNRFLIILISVMAVLLSLVEMSASSELGQSSAHNIAASDLWAFFQAKSTRETTLKTAADGMETLLAAGLSPDQAQLLQRKIGQWRSTAERYESDPATGEGRKEIRQRALAAERARDRAAALDERFEFSAALLQIALVLCSAAVMVGGWVLTFGAIGLGALGTALGLWGWLGIFLQ</sequence>
<evidence type="ECO:0000313" key="2">
    <source>
        <dbReference type="EMBL" id="OIQ91450.1"/>
    </source>
</evidence>
<evidence type="ECO:0008006" key="3">
    <source>
        <dbReference type="Google" id="ProtNLM"/>
    </source>
</evidence>
<gene>
    <name evidence="2" type="ORF">GALL_266550</name>
</gene>
<keyword evidence="1" id="KW-0812">Transmembrane</keyword>
<dbReference type="InterPro" id="IPR025570">
    <property type="entry name" value="DUF4337"/>
</dbReference>
<reference evidence="2" key="1">
    <citation type="submission" date="2016-10" db="EMBL/GenBank/DDBJ databases">
        <title>Sequence of Gallionella enrichment culture.</title>
        <authorList>
            <person name="Poehlein A."/>
            <person name="Muehling M."/>
            <person name="Daniel R."/>
        </authorList>
    </citation>
    <scope>NUCLEOTIDE SEQUENCE</scope>
</reference>
<feature type="transmembrane region" description="Helical" evidence="1">
    <location>
        <begin position="142"/>
        <end position="164"/>
    </location>
</feature>
<dbReference type="Pfam" id="PF14235">
    <property type="entry name" value="DUF4337"/>
    <property type="match status" value="1"/>
</dbReference>
<keyword evidence="1" id="KW-0472">Membrane</keyword>
<comment type="caution">
    <text evidence="2">The sequence shown here is derived from an EMBL/GenBank/DDBJ whole genome shotgun (WGS) entry which is preliminary data.</text>
</comment>
<accession>A0A1J5R7V7</accession>
<name>A0A1J5R7V7_9ZZZZ</name>
<evidence type="ECO:0000256" key="1">
    <source>
        <dbReference type="SAM" id="Phobius"/>
    </source>
</evidence>
<dbReference type="EMBL" id="MLJW01000259">
    <property type="protein sequence ID" value="OIQ91450.1"/>
    <property type="molecule type" value="Genomic_DNA"/>
</dbReference>
<feature type="transmembrane region" description="Helical" evidence="1">
    <location>
        <begin position="20"/>
        <end position="38"/>
    </location>
</feature>
<organism evidence="2">
    <name type="scientific">mine drainage metagenome</name>
    <dbReference type="NCBI Taxonomy" id="410659"/>
    <lineage>
        <taxon>unclassified sequences</taxon>
        <taxon>metagenomes</taxon>
        <taxon>ecological metagenomes</taxon>
    </lineage>
</organism>
<protein>
    <recommendedName>
        <fullName evidence="3">DUF4337 domain-containing protein</fullName>
    </recommendedName>
</protein>
<dbReference type="AlphaFoldDB" id="A0A1J5R7V7"/>
<feature type="transmembrane region" description="Helical" evidence="1">
    <location>
        <begin position="170"/>
        <end position="189"/>
    </location>
</feature>
<keyword evidence="1" id="KW-1133">Transmembrane helix</keyword>
<proteinExistence type="predicted"/>